<protein>
    <recommendedName>
        <fullName evidence="14">E3 ubiquitin/ISG15 ligase TRIM25-like</fullName>
    </recommendedName>
</protein>
<dbReference type="PANTHER" id="PTHR25465:SF35">
    <property type="entry name" value="E3 UBIQUITIN_ISG15 LIGASE TRIM25-RELATED"/>
    <property type="match status" value="1"/>
</dbReference>
<dbReference type="OrthoDB" id="6105938at2759"/>
<dbReference type="Gene3D" id="2.60.120.920">
    <property type="match status" value="1"/>
</dbReference>
<keyword evidence="13" id="KW-1185">Reference proteome</keyword>
<dbReference type="InterPro" id="IPR043136">
    <property type="entry name" value="B30.2/SPRY_sf"/>
</dbReference>
<evidence type="ECO:0000259" key="11">
    <source>
        <dbReference type="PROSITE" id="PS50188"/>
    </source>
</evidence>
<dbReference type="PRINTS" id="PR01407">
    <property type="entry name" value="BUTYPHLNCDUF"/>
</dbReference>
<dbReference type="GO" id="GO:0005737">
    <property type="term" value="C:cytoplasm"/>
    <property type="evidence" value="ECO:0007669"/>
    <property type="project" value="UniProtKB-ARBA"/>
</dbReference>
<evidence type="ECO:0000256" key="2">
    <source>
        <dbReference type="ARBA" id="ARBA00022723"/>
    </source>
</evidence>
<dbReference type="Gene3D" id="3.30.40.10">
    <property type="entry name" value="Zinc/RING finger domain, C3HC4 (zinc finger)"/>
    <property type="match status" value="1"/>
</dbReference>
<feature type="compositionally biased region" description="Low complexity" evidence="8">
    <location>
        <begin position="159"/>
        <end position="171"/>
    </location>
</feature>
<dbReference type="InterPro" id="IPR000315">
    <property type="entry name" value="Znf_B-box"/>
</dbReference>
<dbReference type="PROSITE" id="PS50119">
    <property type="entry name" value="ZF_BBOX"/>
    <property type="match status" value="1"/>
</dbReference>
<feature type="domain" description="B30.2/SPRY" evidence="11">
    <location>
        <begin position="434"/>
        <end position="632"/>
    </location>
</feature>
<name>A0A8C9S2F9_SCLFO</name>
<evidence type="ECO:0000256" key="7">
    <source>
        <dbReference type="SAM" id="Coils"/>
    </source>
</evidence>
<feature type="region of interest" description="Disordered" evidence="8">
    <location>
        <begin position="137"/>
        <end position="171"/>
    </location>
</feature>
<dbReference type="SUPFAM" id="SSF57845">
    <property type="entry name" value="B-box zinc-binding domain"/>
    <property type="match status" value="1"/>
</dbReference>
<evidence type="ECO:0000313" key="12">
    <source>
        <dbReference type="Ensembl" id="ENSSFOP00015027396.2"/>
    </source>
</evidence>
<dbReference type="Proteomes" id="UP000694397">
    <property type="component" value="Chromosome 7"/>
</dbReference>
<keyword evidence="7" id="KW-0175">Coiled coil</keyword>
<dbReference type="PROSITE" id="PS00518">
    <property type="entry name" value="ZF_RING_1"/>
    <property type="match status" value="1"/>
</dbReference>
<dbReference type="PROSITE" id="PS50188">
    <property type="entry name" value="B302_SPRY"/>
    <property type="match status" value="1"/>
</dbReference>
<dbReference type="GO" id="GO:0045087">
    <property type="term" value="P:innate immune response"/>
    <property type="evidence" value="ECO:0007669"/>
    <property type="project" value="UniProtKB-KW"/>
</dbReference>
<dbReference type="InterPro" id="IPR006574">
    <property type="entry name" value="PRY"/>
</dbReference>
<proteinExistence type="predicted"/>
<sequence length="633" mass="71020">MGGSLGSPSDGPTPVCPLCHEECRRPTRLRCGHCFCHGCIQELWSGSPTGPYYCPECRDEYGKLPAFGSREAETPQGSVDRSPGVPPRSPTAARKWSIPNMLNGWMGQSWTISSNARTEERLSLSVSLLKTNSEDIQPSCSASLSHSSPPHLGKRSSRSQNSFSPTNSPSTSSNAYIICHYCPPTGTRRTAVKTCLVCGASMCTEHLQPHLESPVFQNHTLVAPQADISVWRCQEHQEVNKIYCQECAVCVCTVCTVIGTHRNHSCISVTDAERELRKDLQKEMKKMQEKEQAVQTTVTELKEKKRSIQVRTQAKDGVQQQYRAIREALEREEHQALQCASREEQRAVGVIEAQLEWQQDVLRLIQHATGTLEHLSDAKASSGIQNQAFVAVYHPSLYLTEFHRRSQFIHLKTEQYLDEVRLEQLQAWAVKRLNAVVFGPHDRDALRLLCGVIPSLNEDTAHPKLILSENSRKVTYCEEPQPYPELSTRFSIFPQVLATHPREGGRSYWEVEVMGEGRWKVGVCEARIHRKGADDACRMGFNPHSWCLYGERDKIEALHDKIAVPLPNSPLQRVGVYLDLEEGCLSFYSVTQDGAFSLLHSFHHEFTQPLFPALAVSKAQLAFCDLFPSTAVE</sequence>
<dbReference type="Ensembl" id="ENSSFOT00015027705.2">
    <property type="protein sequence ID" value="ENSSFOP00015027396.2"/>
    <property type="gene ID" value="ENSSFOG00015017567.2"/>
</dbReference>
<evidence type="ECO:0008006" key="14">
    <source>
        <dbReference type="Google" id="ProtNLM"/>
    </source>
</evidence>
<evidence type="ECO:0000259" key="10">
    <source>
        <dbReference type="PROSITE" id="PS50119"/>
    </source>
</evidence>
<keyword evidence="1" id="KW-0399">Innate immunity</keyword>
<dbReference type="Gene3D" id="4.10.830.40">
    <property type="match status" value="1"/>
</dbReference>
<keyword evidence="3 6" id="KW-0863">Zinc-finger</keyword>
<evidence type="ECO:0000256" key="6">
    <source>
        <dbReference type="PROSITE-ProRule" id="PRU00024"/>
    </source>
</evidence>
<dbReference type="InterPro" id="IPR001841">
    <property type="entry name" value="Znf_RING"/>
</dbReference>
<organism evidence="12 13">
    <name type="scientific">Scleropages formosus</name>
    <name type="common">Asian bonytongue</name>
    <name type="synonym">Osteoglossum formosum</name>
    <dbReference type="NCBI Taxonomy" id="113540"/>
    <lineage>
        <taxon>Eukaryota</taxon>
        <taxon>Metazoa</taxon>
        <taxon>Chordata</taxon>
        <taxon>Craniata</taxon>
        <taxon>Vertebrata</taxon>
        <taxon>Euteleostomi</taxon>
        <taxon>Actinopterygii</taxon>
        <taxon>Neopterygii</taxon>
        <taxon>Teleostei</taxon>
        <taxon>Osteoglossocephala</taxon>
        <taxon>Osteoglossomorpha</taxon>
        <taxon>Osteoglossiformes</taxon>
        <taxon>Osteoglossidae</taxon>
        <taxon>Scleropages</taxon>
    </lineage>
</organism>
<dbReference type="Pfam" id="PF00622">
    <property type="entry name" value="SPRY"/>
    <property type="match status" value="1"/>
</dbReference>
<feature type="domain" description="B box-type" evidence="10">
    <location>
        <begin position="233"/>
        <end position="269"/>
    </location>
</feature>
<reference evidence="12 13" key="1">
    <citation type="submission" date="2019-04" db="EMBL/GenBank/DDBJ databases">
        <authorList>
            <consortium name="Wellcome Sanger Institute Data Sharing"/>
        </authorList>
    </citation>
    <scope>NUCLEOTIDE SEQUENCE [LARGE SCALE GENOMIC DNA]</scope>
</reference>
<dbReference type="Pfam" id="PF00643">
    <property type="entry name" value="zf-B_box"/>
    <property type="match status" value="1"/>
</dbReference>
<dbReference type="InterPro" id="IPR003879">
    <property type="entry name" value="Butyrophylin_SPRY"/>
</dbReference>
<dbReference type="InterPro" id="IPR051051">
    <property type="entry name" value="E3_ubiq-ligase_TRIM/RNF"/>
</dbReference>
<evidence type="ECO:0000256" key="5">
    <source>
        <dbReference type="ARBA" id="ARBA00022859"/>
    </source>
</evidence>
<feature type="region of interest" description="Disordered" evidence="8">
    <location>
        <begin position="68"/>
        <end position="94"/>
    </location>
</feature>
<evidence type="ECO:0000256" key="3">
    <source>
        <dbReference type="ARBA" id="ARBA00022771"/>
    </source>
</evidence>
<dbReference type="SUPFAM" id="SSF49899">
    <property type="entry name" value="Concanavalin A-like lectins/glucanases"/>
    <property type="match status" value="1"/>
</dbReference>
<evidence type="ECO:0000256" key="4">
    <source>
        <dbReference type="ARBA" id="ARBA00022833"/>
    </source>
</evidence>
<dbReference type="SUPFAM" id="SSF57850">
    <property type="entry name" value="RING/U-box"/>
    <property type="match status" value="1"/>
</dbReference>
<dbReference type="PROSITE" id="PS50089">
    <property type="entry name" value="ZF_RING_2"/>
    <property type="match status" value="1"/>
</dbReference>
<dbReference type="SMART" id="SM00449">
    <property type="entry name" value="SPRY"/>
    <property type="match status" value="1"/>
</dbReference>
<dbReference type="InterPro" id="IPR003877">
    <property type="entry name" value="SPRY_dom"/>
</dbReference>
<evidence type="ECO:0000259" key="9">
    <source>
        <dbReference type="PROSITE" id="PS50089"/>
    </source>
</evidence>
<dbReference type="GO" id="GO:0008270">
    <property type="term" value="F:zinc ion binding"/>
    <property type="evidence" value="ECO:0007669"/>
    <property type="project" value="UniProtKB-KW"/>
</dbReference>
<dbReference type="InterPro" id="IPR001870">
    <property type="entry name" value="B30.2/SPRY"/>
</dbReference>
<dbReference type="Pfam" id="PF13765">
    <property type="entry name" value="PRY"/>
    <property type="match status" value="1"/>
</dbReference>
<gene>
    <name evidence="12" type="primary">si:dkey-29p10.4</name>
</gene>
<evidence type="ECO:0000256" key="8">
    <source>
        <dbReference type="SAM" id="MobiDB-lite"/>
    </source>
</evidence>
<dbReference type="InterPro" id="IPR017907">
    <property type="entry name" value="Znf_RING_CS"/>
</dbReference>
<keyword evidence="4" id="KW-0862">Zinc</keyword>
<accession>A0A8C9S2F9</accession>
<dbReference type="GeneTree" id="ENSGT00940000154294"/>
<reference evidence="12" key="2">
    <citation type="submission" date="2025-08" db="UniProtKB">
        <authorList>
            <consortium name="Ensembl"/>
        </authorList>
    </citation>
    <scope>IDENTIFICATION</scope>
</reference>
<dbReference type="SMART" id="SM00336">
    <property type="entry name" value="BBOX"/>
    <property type="match status" value="1"/>
</dbReference>
<dbReference type="InterPro" id="IPR013320">
    <property type="entry name" value="ConA-like_dom_sf"/>
</dbReference>
<reference evidence="12" key="3">
    <citation type="submission" date="2025-09" db="UniProtKB">
        <authorList>
            <consortium name="Ensembl"/>
        </authorList>
    </citation>
    <scope>IDENTIFICATION</scope>
</reference>
<dbReference type="AlphaFoldDB" id="A0A8C9S2F9"/>
<evidence type="ECO:0000256" key="1">
    <source>
        <dbReference type="ARBA" id="ARBA00022588"/>
    </source>
</evidence>
<keyword evidence="2" id="KW-0479">Metal-binding</keyword>
<dbReference type="CDD" id="cd19756">
    <property type="entry name" value="Bbox2"/>
    <property type="match status" value="1"/>
</dbReference>
<feature type="compositionally biased region" description="Low complexity" evidence="8">
    <location>
        <begin position="138"/>
        <end position="151"/>
    </location>
</feature>
<dbReference type="Gene3D" id="3.30.160.60">
    <property type="entry name" value="Classic Zinc Finger"/>
    <property type="match status" value="1"/>
</dbReference>
<keyword evidence="5" id="KW-0391">Immunity</keyword>
<feature type="coiled-coil region" evidence="7">
    <location>
        <begin position="270"/>
        <end position="335"/>
    </location>
</feature>
<dbReference type="SMART" id="SM00184">
    <property type="entry name" value="RING"/>
    <property type="match status" value="1"/>
</dbReference>
<feature type="domain" description="RING-type" evidence="9">
    <location>
        <begin position="16"/>
        <end position="58"/>
    </location>
</feature>
<dbReference type="SMART" id="SM00589">
    <property type="entry name" value="PRY"/>
    <property type="match status" value="1"/>
</dbReference>
<dbReference type="PANTHER" id="PTHR25465">
    <property type="entry name" value="B-BOX DOMAIN CONTAINING"/>
    <property type="match status" value="1"/>
</dbReference>
<dbReference type="InterPro" id="IPR013083">
    <property type="entry name" value="Znf_RING/FYVE/PHD"/>
</dbReference>
<evidence type="ECO:0000313" key="13">
    <source>
        <dbReference type="Proteomes" id="UP000694397"/>
    </source>
</evidence>